<evidence type="ECO:0000313" key="2">
    <source>
        <dbReference type="Proteomes" id="UP000245793"/>
    </source>
</evidence>
<dbReference type="EMBL" id="QEKV01000001">
    <property type="protein sequence ID" value="PVY95700.1"/>
    <property type="molecule type" value="Genomic_DNA"/>
</dbReference>
<organism evidence="1 2">
    <name type="scientific">Ezakiella coagulans</name>
    <dbReference type="NCBI Taxonomy" id="46507"/>
    <lineage>
        <taxon>Bacteria</taxon>
        <taxon>Bacillati</taxon>
        <taxon>Bacillota</taxon>
        <taxon>Tissierellia</taxon>
        <taxon>Ezakiella</taxon>
    </lineage>
</organism>
<reference evidence="1 2" key="1">
    <citation type="submission" date="2018-04" db="EMBL/GenBank/DDBJ databases">
        <title>Genomic Encyclopedia of Type Strains, Phase IV (KMG-IV): sequencing the most valuable type-strain genomes for metagenomic binning, comparative biology and taxonomic classification.</title>
        <authorList>
            <person name="Goeker M."/>
        </authorList>
    </citation>
    <scope>NUCLEOTIDE SEQUENCE [LARGE SCALE GENOMIC DNA]</scope>
    <source>
        <strain evidence="1 2">DSM 20705</strain>
    </source>
</reference>
<dbReference type="Proteomes" id="UP000245793">
    <property type="component" value="Unassembled WGS sequence"/>
</dbReference>
<keyword evidence="2" id="KW-1185">Reference proteome</keyword>
<comment type="caution">
    <text evidence="1">The sequence shown here is derived from an EMBL/GenBank/DDBJ whole genome shotgun (WGS) entry which is preliminary data.</text>
</comment>
<dbReference type="AlphaFoldDB" id="A0A2U1E6X1"/>
<evidence type="ECO:0000313" key="1">
    <source>
        <dbReference type="EMBL" id="PVY95700.1"/>
    </source>
</evidence>
<dbReference type="SUPFAM" id="SSF46894">
    <property type="entry name" value="C-terminal effector domain of the bipartite response regulators"/>
    <property type="match status" value="1"/>
</dbReference>
<dbReference type="InterPro" id="IPR016032">
    <property type="entry name" value="Sig_transdc_resp-reg_C-effctor"/>
</dbReference>
<dbReference type="GO" id="GO:0006355">
    <property type="term" value="P:regulation of DNA-templated transcription"/>
    <property type="evidence" value="ECO:0007669"/>
    <property type="project" value="InterPro"/>
</dbReference>
<protein>
    <submittedName>
        <fullName evidence="1">Uncharacterized protein</fullName>
    </submittedName>
</protein>
<accession>A0A2U1E6X1</accession>
<proteinExistence type="predicted"/>
<gene>
    <name evidence="1" type="ORF">C7381_101226</name>
</gene>
<name>A0A2U1E6X1_9FIRM</name>
<sequence>MNDNLDIYYLSGYDILKKMITNMKYEKNIRVKDFKFKEYGEDSVFLINSAYIDFLKEFIKRHNKRTYIYSHGFSYYSYMKTETLGANYFYIIDDYEVVKEFLTKLVKLEEIDINRDKNFLSFEDMELIKYYTMSDGFSDVAEKFFYSQKGLSSKFSRIYKKLGIRGFNQLYMASIKRGLFSRDDFLQYLFYTSIS</sequence>
<dbReference type="RefSeq" id="WP_116479594.1">
    <property type="nucleotide sequence ID" value="NZ_QEKV01000001.1"/>
</dbReference>
<dbReference type="GO" id="GO:0003677">
    <property type="term" value="F:DNA binding"/>
    <property type="evidence" value="ECO:0007669"/>
    <property type="project" value="InterPro"/>
</dbReference>